<feature type="chain" id="PRO_5014419013" description="Cadherin domain-containing protein" evidence="2">
    <location>
        <begin position="27"/>
        <end position="2144"/>
    </location>
</feature>
<dbReference type="InterPro" id="IPR013783">
    <property type="entry name" value="Ig-like_fold"/>
</dbReference>
<feature type="domain" description="Cadherin" evidence="3">
    <location>
        <begin position="1227"/>
        <end position="1327"/>
    </location>
</feature>
<feature type="region of interest" description="Disordered" evidence="1">
    <location>
        <begin position="25"/>
        <end position="48"/>
    </location>
</feature>
<dbReference type="PANTHER" id="PTHR34720:SF9">
    <property type="entry name" value="BLR4714 PROTEIN"/>
    <property type="match status" value="1"/>
</dbReference>
<evidence type="ECO:0000256" key="1">
    <source>
        <dbReference type="SAM" id="MobiDB-lite"/>
    </source>
</evidence>
<dbReference type="GO" id="GO:0007156">
    <property type="term" value="P:homophilic cell adhesion via plasma membrane adhesion molecules"/>
    <property type="evidence" value="ECO:0007669"/>
    <property type="project" value="InterPro"/>
</dbReference>
<dbReference type="GO" id="GO:0005509">
    <property type="term" value="F:calcium ion binding"/>
    <property type="evidence" value="ECO:0007669"/>
    <property type="project" value="InterPro"/>
</dbReference>
<dbReference type="Gene3D" id="2.60.40.3440">
    <property type="match status" value="6"/>
</dbReference>
<keyword evidence="2" id="KW-0732">Signal</keyword>
<protein>
    <recommendedName>
        <fullName evidence="3">Cadherin domain-containing protein</fullName>
    </recommendedName>
</protein>
<dbReference type="CDD" id="cd11304">
    <property type="entry name" value="Cadherin_repeat"/>
    <property type="match status" value="1"/>
</dbReference>
<proteinExistence type="predicted"/>
<dbReference type="Pfam" id="PF17963">
    <property type="entry name" value="Big_9"/>
    <property type="match status" value="10"/>
</dbReference>
<dbReference type="Proteomes" id="UP000238288">
    <property type="component" value="Chromosome PCAR9a"/>
</dbReference>
<dbReference type="PROSITE" id="PS50268">
    <property type="entry name" value="CADHERIN_2"/>
    <property type="match status" value="1"/>
</dbReference>
<name>A0A2K4X5W6_PSEVC</name>
<dbReference type="Gene3D" id="2.80.10.50">
    <property type="match status" value="2"/>
</dbReference>
<feature type="signal peptide" evidence="2">
    <location>
        <begin position="1"/>
        <end position="26"/>
    </location>
</feature>
<dbReference type="EMBL" id="LT965928">
    <property type="protein sequence ID" value="SOU39717.1"/>
    <property type="molecule type" value="Genomic_DNA"/>
</dbReference>
<dbReference type="Gene3D" id="2.60.40.10">
    <property type="entry name" value="Immunoglobulins"/>
    <property type="match status" value="1"/>
</dbReference>
<dbReference type="InterPro" id="IPR002126">
    <property type="entry name" value="Cadherin-like_dom"/>
</dbReference>
<dbReference type="InterPro" id="IPR015919">
    <property type="entry name" value="Cadherin-like_sf"/>
</dbReference>
<dbReference type="PROSITE" id="PS51257">
    <property type="entry name" value="PROKAR_LIPOPROTEIN"/>
    <property type="match status" value="1"/>
</dbReference>
<dbReference type="RefSeq" id="WP_104641899.1">
    <property type="nucleotide sequence ID" value="NZ_LT965928.1"/>
</dbReference>
<evidence type="ECO:0000313" key="5">
    <source>
        <dbReference type="Proteomes" id="UP000238288"/>
    </source>
</evidence>
<dbReference type="GeneID" id="93662362"/>
<evidence type="ECO:0000313" key="4">
    <source>
        <dbReference type="EMBL" id="SOU39717.1"/>
    </source>
</evidence>
<evidence type="ECO:0000256" key="2">
    <source>
        <dbReference type="SAM" id="SignalP"/>
    </source>
</evidence>
<dbReference type="Gene3D" id="2.60.40.60">
    <property type="entry name" value="Cadherins"/>
    <property type="match status" value="1"/>
</dbReference>
<organism evidence="4 5">
    <name type="scientific">Pseudoalteromonas carrageenovora IAM 12662</name>
    <dbReference type="NCBI Taxonomy" id="1314868"/>
    <lineage>
        <taxon>Bacteria</taxon>
        <taxon>Pseudomonadati</taxon>
        <taxon>Pseudomonadota</taxon>
        <taxon>Gammaproteobacteria</taxon>
        <taxon>Alteromonadales</taxon>
        <taxon>Pseudoalteromonadaceae</taxon>
        <taxon>Pseudoalteromonas</taxon>
    </lineage>
</organism>
<reference evidence="4 5" key="1">
    <citation type="submission" date="2017-11" db="EMBL/GenBank/DDBJ databases">
        <authorList>
            <person name="Han C.G."/>
        </authorList>
    </citation>
    <scope>NUCLEOTIDE SEQUENCE [LARGE SCALE GENOMIC DNA]</scope>
    <source>
        <strain evidence="5">ATCC 43555</strain>
    </source>
</reference>
<dbReference type="GO" id="GO:0016020">
    <property type="term" value="C:membrane"/>
    <property type="evidence" value="ECO:0007669"/>
    <property type="project" value="InterPro"/>
</dbReference>
<dbReference type="SMART" id="SM00112">
    <property type="entry name" value="CA"/>
    <property type="match status" value="1"/>
</dbReference>
<dbReference type="Pfam" id="PF00028">
    <property type="entry name" value="Cadherin"/>
    <property type="match status" value="1"/>
</dbReference>
<dbReference type="InterPro" id="IPR013431">
    <property type="entry name" value="Delta_60_rpt"/>
</dbReference>
<sequence>MTAKNPFLLGLMVFLLSACGGSSEEAAQQESVPTPEGQESPTPSTNTINLTGVTGETITTKVLVSGAVSTNRGVVGSNVANSQATITLSQINEVIQGNITFLLGVSDPDGINAVNLVLPSVNKSLPICTQECGTNFEQSVIGLSPYFYGIDAGDLRLEIWITDNLNNQVLADAITVSWQPYKIEGTTAQRDEQSINLSWQANENLNRYNIYLATEAGVTTTNINDLENGQQFLGLSGTTFSISDTLTDKSYQILITGIDGSGESGFAEVINIAPLGGTLNFAPKAFNDQFEVNEDQALLNNALTNDADEYQGDLTVNTTALVSPQHGSVIINSSGEFTYTPRANFNGIDAFSYLVINELGMTDTGIVEITINAVNDVPSALDNTYNINADGTLFVTAPGLLANDSDIDLDTLTVDTTPVTSPLKGNLTLNTDGSFEYTGSANMQGTDSFQYRIFDAQGAQAVADVTINPLDQNSPPSASNDSYSVNEDNTLVVEAALGLLANDTDPNNDTFIIDDTYLVSPAHGQLFLATDGSFSYIPDPNYYGIDEFQYQVIDTLGATATATATLTINSTPDNPIAQNDEYQFQYNQTLSITAENGLLKNDVNIESGGLTINTTPVVNVQSGTLTLSNDGSFTYEPNLDALDVDSFTYSVTNEQGLAATAQVVLTKTGSNSPAKANDDQYTLAEDSPSIILNVLENDTDANGDTITLINITNTVGTAQIVNNSIEYTPEPNFFGEVIISYTISDGIADDAPQSSTATVRLTIIPINDAPIATSDSASMIEDASPILIDVLANDSDVDDDNLTITRVVTELGMASIVENKIEYTPTPNSNGVAIVSYTISDGNGASASANLQITISPTNDAPVANPDSITIAEDAQGTLINVLSNDTDIDGDSLNISSVVSDIGNAAILNNLIQYTPSADEDGTATITYSLTDGIASTTGTLTVTITPVNDAPVANPDTATILEDASTTNINVLSNDTDIDNDTLSISSASTTSGSVTVAGSNLAYTPDANFNGQAIVNYTITDGTESAAGILTITVTPVNDAPVANPDTATILEDASTTNINVLSNDTNEDNDALSISAATANTGSVSVVGNNIAYTPDANYNGQVIVNYTITDGAESAAGILTITVTPVNDVPVANPDTATIIEDSVTTNVNVLSNDTDEDNDSLSISTAAANTGSVSVAGSNLAYTPEANFNGQAIINYTITDGTESAAGILTITVTPVNDAPIAINQTFSIGENAIDDETIGTIAASDIENNTLSFSLSGGETGLFNINSTSGLLSVNGTRPFNYETATQHSVNIDITDDGSPNETTTITVTVNVTDDVDPLIPVKDDTFGRPLSGQIDLSRVFSDGEFNDSIELNTNLFFVGYNNNEDADIIVASYTNTGDVNTAFNGTGFKTIDLGEDEKGTAIISGNGELFIGYTSFNGTETEACLLKMSATGIVSTNSGDGNSGTKCTTLASESVIHDLEFTDNKVQGVGYSVNGLDKDSLFLKYDVSTLAFEAGSPGIVDVSGNNRDDVSHAIRNFGNSELLVVGSVIGEENDLDATIRYLIPDGNNSGSFNSGDALILDLSDEEGDDELLAIGGIDAVNFTAYLGGYITRSSGEKEAAMISFNRSGDIDDDDIDEEITIYDIDGNSGKGDGGAIITGVKYASMSNQIILSGTTGVDGSDTAQKEQLFTARVSVSNGELDTSYGASGINIISNVISNQSANAITIDENDSVWLSGKFNDSTNEPFITSVTSNASLFTNFSTNGYTSLNNLTVSSDDLSMNMLQLKSGAQANKYLSASVAQFNTTNKLVLTRYTSAGIIDTSFSIDGIKALNINVAFKAVTLKELSDGSIIIAGTQINGLTEEGFIAKVDQDGYLDDSFATEGIYTTVDILNTDINFVDVAIDSGGYIVAVGTSTNASSVTRSFATMLKSNGTLENSFGTSGAYYGNIDEFFETLYIDINKEIFIAGKQVSGSDSQLIMLKIDDDANEIFTYTDTRITADITDSTTKVLADSAGNLYLIANEGTTPNQAVIIKLTPEGNEDSSFAASGVGQYQLAPSFNTKVTDAALDTSGNIVLSGMSESKGMIARILADGTLDTLFGPNALGYYQAEQCDSTHQFTSMLLQTDAQVVLSSTCFDGTSNDVSVSKFDFYADGVKP</sequence>
<dbReference type="NCBIfam" id="NF012211">
    <property type="entry name" value="tand_rpt_95"/>
    <property type="match status" value="10"/>
</dbReference>
<dbReference type="PANTHER" id="PTHR34720">
    <property type="entry name" value="MICROCYSTIN DEPENDENT PROTEIN"/>
    <property type="match status" value="1"/>
</dbReference>
<dbReference type="NCBIfam" id="TIGR02608">
    <property type="entry name" value="delta_60_rpt"/>
    <property type="match status" value="6"/>
</dbReference>
<gene>
    <name evidence="4" type="ORF">PCAR9_A20137</name>
</gene>
<dbReference type="OrthoDB" id="5904383at2"/>
<dbReference type="SUPFAM" id="SSF49313">
    <property type="entry name" value="Cadherin-like"/>
    <property type="match status" value="1"/>
</dbReference>
<dbReference type="Gene3D" id="2.60.40.2810">
    <property type="match status" value="4"/>
</dbReference>
<evidence type="ECO:0000259" key="3">
    <source>
        <dbReference type="PROSITE" id="PS50268"/>
    </source>
</evidence>
<accession>A0A2K4X5W6</accession>